<dbReference type="AlphaFoldDB" id="A0A0C2YW72"/>
<evidence type="ECO:0000313" key="5">
    <source>
        <dbReference type="Proteomes" id="UP000031971"/>
    </source>
</evidence>
<feature type="domain" description="MobA/VirD2-like nuclease" evidence="2">
    <location>
        <begin position="43"/>
        <end position="156"/>
    </location>
</feature>
<comment type="caution">
    <text evidence="4">The sequence shown here is derived from an EMBL/GenBank/DDBJ whole genome shotgun (WGS) entry which is preliminary data.</text>
</comment>
<evidence type="ECO:0000259" key="2">
    <source>
        <dbReference type="Pfam" id="PF03432"/>
    </source>
</evidence>
<keyword evidence="5" id="KW-1185">Reference proteome</keyword>
<evidence type="ECO:0000259" key="3">
    <source>
        <dbReference type="Pfam" id="PF18821"/>
    </source>
</evidence>
<name>A0A0C2YW72_PARME</name>
<dbReference type="InterPro" id="IPR005094">
    <property type="entry name" value="Endonuclease_MobA/VirD2"/>
</dbReference>
<feature type="region of interest" description="Disordered" evidence="1">
    <location>
        <begin position="821"/>
        <end position="855"/>
    </location>
</feature>
<accession>A0A0C2YW72</accession>
<dbReference type="InterPro" id="IPR040677">
    <property type="entry name" value="LPD7"/>
</dbReference>
<feature type="compositionally biased region" description="Polar residues" evidence="1">
    <location>
        <begin position="822"/>
        <end position="832"/>
    </location>
</feature>
<evidence type="ECO:0000313" key="4">
    <source>
        <dbReference type="EMBL" id="KIL99368.1"/>
    </source>
</evidence>
<protein>
    <submittedName>
        <fullName evidence="4">IncP-type DNA relaxase TraI</fullName>
    </submittedName>
</protein>
<feature type="domain" description="Large polyvalent protein-associated" evidence="3">
    <location>
        <begin position="401"/>
        <end position="478"/>
    </location>
</feature>
<sequence>MLPKVAERNVGESSFDALIRYISEAEKTLPPTGGEPHIAFSAAVLARSPETAAIEMKALAMQARSDADPVYHFVLAWETETCPSWPEMMAAGWMILDLMDLGAHLCVLAAHHNTQHVHLHCSVCLIHPLSLRPASIWQDWPRLHHACRVVELEFGWPQDRGCYESVEIEGQSVIVPTVRVDSMSKPSRGAVQAETWSGNSFQKSIRRLTGAVAHVLQHEGAGWSELHDLLAMNGVGLRPCDGGGLLISLAARDDPRHQAKASLLGKAASWPALIRKLGEFESSTAASGAAIDFRQPHDPALEPLWRLWALERGNARLNKAMAPYRRAVPLPVETSFRIWLDARAKTGDSASVRALTRLSALATSLDEGEINLPNVRPARPGIDGTMPRLVTITGCGYQRHHDGSIEYRLPRHLGFIDHGDRLVIYDVSEPTLTQALDVARIKWPSGIETFGEPSFIRRAAQIALSAGICVNNSPMSDDPALGARLSESERRFAINMIDLTEILPRYGFVPDNDAAPESGLPFSLRTADGSLTTIFVQRNTVGIWHWVQWSFDAPFGLRNASGNAAHFLIHFGFAHNMADAMKQLDEEITLLQADAIRQSMAMRRDEVRHDHTSARQQWTSADPYELRGYLKEMGITETTKGWAGDVCRCDDLGYAVFQRRDERGHSTGYERYHHIRQDRLSVGGSRNGIIAMGDTQSPERIVIFDNAVSALQSAQAEQLPAATLYVSTGGDGESKALRHMLACHPSALIQVVDSPWLSTRLEDAGHSIERIPDTTMEPHVPGPMAATVEVAFAHAMASDEAEITTERIEFIGVLDDALIHPQPNSGDNQINDPCQEDARSDLNETLLDPDDYPAP</sequence>
<dbReference type="RefSeq" id="WP_041040507.1">
    <property type="nucleotide sequence ID" value="NZ_JXSL01000024.1"/>
</dbReference>
<organism evidence="4 5">
    <name type="scientific">Paramagnetospirillum magnetotacticum MS-1</name>
    <dbReference type="NCBI Taxonomy" id="272627"/>
    <lineage>
        <taxon>Bacteria</taxon>
        <taxon>Pseudomonadati</taxon>
        <taxon>Pseudomonadota</taxon>
        <taxon>Alphaproteobacteria</taxon>
        <taxon>Rhodospirillales</taxon>
        <taxon>Magnetospirillaceae</taxon>
        <taxon>Paramagnetospirillum</taxon>
    </lineage>
</organism>
<dbReference type="STRING" id="272627.CCC_04139"/>
<gene>
    <name evidence="4" type="ORF">CCC_04139</name>
</gene>
<reference evidence="4 5" key="1">
    <citation type="submission" date="2015-01" db="EMBL/GenBank/DDBJ databases">
        <title>Genome Sequence of Magnetospirillum magnetotacticum Strain MS-1.</title>
        <authorList>
            <person name="Marinov G.K."/>
            <person name="Smalley M.D."/>
            <person name="DeSalvo G."/>
        </authorList>
    </citation>
    <scope>NUCLEOTIDE SEQUENCE [LARGE SCALE GENOMIC DNA]</scope>
    <source>
        <strain evidence="4 5">MS-1</strain>
    </source>
</reference>
<proteinExistence type="predicted"/>
<dbReference type="Pfam" id="PF03432">
    <property type="entry name" value="Relaxase"/>
    <property type="match status" value="1"/>
</dbReference>
<dbReference type="OrthoDB" id="279005at2"/>
<dbReference type="Proteomes" id="UP000031971">
    <property type="component" value="Unassembled WGS sequence"/>
</dbReference>
<dbReference type="Pfam" id="PF18821">
    <property type="entry name" value="LPD7"/>
    <property type="match status" value="1"/>
</dbReference>
<dbReference type="EMBL" id="JXSL01000024">
    <property type="protein sequence ID" value="KIL99368.1"/>
    <property type="molecule type" value="Genomic_DNA"/>
</dbReference>
<evidence type="ECO:0000256" key="1">
    <source>
        <dbReference type="SAM" id="MobiDB-lite"/>
    </source>
</evidence>